<dbReference type="PANTHER" id="PTHR11266">
    <property type="entry name" value="PEROXISOMAL MEMBRANE PROTEIN 2, PXMP2 MPV17"/>
    <property type="match status" value="1"/>
</dbReference>
<proteinExistence type="inferred from homology"/>
<dbReference type="GO" id="GO:0005739">
    <property type="term" value="C:mitochondrion"/>
    <property type="evidence" value="ECO:0007669"/>
    <property type="project" value="TreeGrafter"/>
</dbReference>
<dbReference type="Proteomes" id="UP000025227">
    <property type="component" value="Unplaced"/>
</dbReference>
<keyword evidence="3" id="KW-0812">Transmembrane</keyword>
<dbReference type="OrthoDB" id="430207at2759"/>
<dbReference type="WBParaSite" id="HCON_00099160-00001">
    <property type="protein sequence ID" value="HCON_00099160-00001"/>
    <property type="gene ID" value="HCON_00099160"/>
</dbReference>
<keyword evidence="8" id="KW-1185">Reference proteome</keyword>
<evidence type="ECO:0000256" key="6">
    <source>
        <dbReference type="ARBA" id="ARBA00049743"/>
    </source>
</evidence>
<dbReference type="GO" id="GO:1901858">
    <property type="term" value="P:regulation of mitochondrial DNA metabolic process"/>
    <property type="evidence" value="ECO:0007669"/>
    <property type="project" value="TreeGrafter"/>
</dbReference>
<dbReference type="PANTHER" id="PTHR11266:SF17">
    <property type="entry name" value="PROTEIN MPV17"/>
    <property type="match status" value="1"/>
</dbReference>
<dbReference type="GO" id="GO:0016020">
    <property type="term" value="C:membrane"/>
    <property type="evidence" value="ECO:0007669"/>
    <property type="project" value="UniProtKB-SubCell"/>
</dbReference>
<keyword evidence="5" id="KW-0472">Membrane</keyword>
<evidence type="ECO:0000313" key="9">
    <source>
        <dbReference type="WBParaSite" id="HCON_00099160-00001"/>
    </source>
</evidence>
<accession>A0A7I4YJK0</accession>
<name>A0A7I4YJK0_HAECO</name>
<comment type="similarity">
    <text evidence="2 7">Belongs to the peroxisomal membrane protein PXMP2/4 family.</text>
</comment>
<evidence type="ECO:0000256" key="7">
    <source>
        <dbReference type="RuleBase" id="RU363053"/>
    </source>
</evidence>
<dbReference type="InterPro" id="IPR007248">
    <property type="entry name" value="Mpv17_PMP22"/>
</dbReference>
<reference evidence="9" key="1">
    <citation type="submission" date="2020-12" db="UniProtKB">
        <authorList>
            <consortium name="WormBaseParasite"/>
        </authorList>
    </citation>
    <scope>IDENTIFICATION</scope>
    <source>
        <strain evidence="9">MHco3</strain>
    </source>
</reference>
<evidence type="ECO:0000256" key="1">
    <source>
        <dbReference type="ARBA" id="ARBA00004141"/>
    </source>
</evidence>
<dbReference type="Pfam" id="PF04117">
    <property type="entry name" value="Mpv17_PMP22"/>
    <property type="match status" value="1"/>
</dbReference>
<evidence type="ECO:0000313" key="8">
    <source>
        <dbReference type="Proteomes" id="UP000025227"/>
    </source>
</evidence>
<comment type="subcellular location">
    <subcellularLocation>
        <location evidence="1">Membrane</location>
        <topology evidence="1">Multi-pass membrane protein</topology>
    </subcellularLocation>
</comment>
<evidence type="ECO:0000256" key="3">
    <source>
        <dbReference type="ARBA" id="ARBA00022692"/>
    </source>
</evidence>
<dbReference type="GO" id="GO:0015267">
    <property type="term" value="F:channel activity"/>
    <property type="evidence" value="ECO:0007669"/>
    <property type="project" value="TreeGrafter"/>
</dbReference>
<organism evidence="8 9">
    <name type="scientific">Haemonchus contortus</name>
    <name type="common">Barber pole worm</name>
    <dbReference type="NCBI Taxonomy" id="6289"/>
    <lineage>
        <taxon>Eukaryota</taxon>
        <taxon>Metazoa</taxon>
        <taxon>Ecdysozoa</taxon>
        <taxon>Nematoda</taxon>
        <taxon>Chromadorea</taxon>
        <taxon>Rhabditida</taxon>
        <taxon>Rhabditina</taxon>
        <taxon>Rhabditomorpha</taxon>
        <taxon>Strongyloidea</taxon>
        <taxon>Trichostrongylidae</taxon>
        <taxon>Haemonchus</taxon>
    </lineage>
</organism>
<evidence type="ECO:0000256" key="4">
    <source>
        <dbReference type="ARBA" id="ARBA00022989"/>
    </source>
</evidence>
<evidence type="ECO:0000256" key="5">
    <source>
        <dbReference type="ARBA" id="ARBA00023136"/>
    </source>
</evidence>
<protein>
    <recommendedName>
        <fullName evidence="6">Mitochondrial inner membrane protein Mpv17</fullName>
    </recommendedName>
</protein>
<evidence type="ECO:0000256" key="2">
    <source>
        <dbReference type="ARBA" id="ARBA00006824"/>
    </source>
</evidence>
<dbReference type="AlphaFoldDB" id="A0A7I4YJK0"/>
<sequence>MLRLFQRSLNKRPLLTQVVATGVICGAGDACCQLVVERRNRETYDFLRTGRFFVLGSFFITPTLNRWFRVLEKVNGNPKLDPLKRMAIDQLAFAPVFNAIILFNLRLLEGVGIENSWKRMKEDWWTIYSTSLKIWPAVQLMNFYLIPLNMRVIVVQLVAFFWNTYLSYKTQVGTEQEERPASRSSIIDSELLNDYAQVSATLLKSDAIRPAVEKVEAQISHALCEDAREIDIIGRK</sequence>
<dbReference type="OMA" id="SSCAYVW"/>
<keyword evidence="4" id="KW-1133">Transmembrane helix</keyword>